<dbReference type="Proteomes" id="UP000054166">
    <property type="component" value="Unassembled WGS sequence"/>
</dbReference>
<name>A0A0C3BBE9_PILCF</name>
<dbReference type="HOGENOM" id="CLU_1001549_0_0_1"/>
<reference evidence="2 3" key="1">
    <citation type="submission" date="2014-04" db="EMBL/GenBank/DDBJ databases">
        <authorList>
            <consortium name="DOE Joint Genome Institute"/>
            <person name="Kuo A."/>
            <person name="Tarkka M."/>
            <person name="Buscot F."/>
            <person name="Kohler A."/>
            <person name="Nagy L.G."/>
            <person name="Floudas D."/>
            <person name="Copeland A."/>
            <person name="Barry K.W."/>
            <person name="Cichocki N."/>
            <person name="Veneault-Fourrey C."/>
            <person name="LaButti K."/>
            <person name="Lindquist E.A."/>
            <person name="Lipzen A."/>
            <person name="Lundell T."/>
            <person name="Morin E."/>
            <person name="Murat C."/>
            <person name="Sun H."/>
            <person name="Tunlid A."/>
            <person name="Henrissat B."/>
            <person name="Grigoriev I.V."/>
            <person name="Hibbett D.S."/>
            <person name="Martin F."/>
            <person name="Nordberg H.P."/>
            <person name="Cantor M.N."/>
            <person name="Hua S.X."/>
        </authorList>
    </citation>
    <scope>NUCLEOTIDE SEQUENCE [LARGE SCALE GENOMIC DNA]</scope>
    <source>
        <strain evidence="2 3">F 1598</strain>
    </source>
</reference>
<evidence type="ECO:0000256" key="1">
    <source>
        <dbReference type="SAM" id="MobiDB-lite"/>
    </source>
</evidence>
<proteinExistence type="predicted"/>
<protein>
    <submittedName>
        <fullName evidence="2">Uncharacterized protein</fullName>
    </submittedName>
</protein>
<keyword evidence="3" id="KW-1185">Reference proteome</keyword>
<dbReference type="OrthoDB" id="2887219at2759"/>
<feature type="compositionally biased region" description="Low complexity" evidence="1">
    <location>
        <begin position="190"/>
        <end position="200"/>
    </location>
</feature>
<gene>
    <name evidence="2" type="ORF">PILCRDRAFT_700571</name>
</gene>
<reference evidence="3" key="2">
    <citation type="submission" date="2015-01" db="EMBL/GenBank/DDBJ databases">
        <title>Evolutionary Origins and Diversification of the Mycorrhizal Mutualists.</title>
        <authorList>
            <consortium name="DOE Joint Genome Institute"/>
            <consortium name="Mycorrhizal Genomics Consortium"/>
            <person name="Kohler A."/>
            <person name="Kuo A."/>
            <person name="Nagy L.G."/>
            <person name="Floudas D."/>
            <person name="Copeland A."/>
            <person name="Barry K.W."/>
            <person name="Cichocki N."/>
            <person name="Veneault-Fourrey C."/>
            <person name="LaButti K."/>
            <person name="Lindquist E.A."/>
            <person name="Lipzen A."/>
            <person name="Lundell T."/>
            <person name="Morin E."/>
            <person name="Murat C."/>
            <person name="Riley R."/>
            <person name="Ohm R."/>
            <person name="Sun H."/>
            <person name="Tunlid A."/>
            <person name="Henrissat B."/>
            <person name="Grigoriev I.V."/>
            <person name="Hibbett D.S."/>
            <person name="Martin F."/>
        </authorList>
    </citation>
    <scope>NUCLEOTIDE SEQUENCE [LARGE SCALE GENOMIC DNA]</scope>
    <source>
        <strain evidence="3">F 1598</strain>
    </source>
</reference>
<feature type="compositionally biased region" description="Basic residues" evidence="1">
    <location>
        <begin position="170"/>
        <end position="181"/>
    </location>
</feature>
<accession>A0A0C3BBE9</accession>
<sequence>MGCTSREARRLAHRSRRVLHQARHVEQEIHRRREHARSPVISLDRNRKLATKAFDDEFLAQIMLMSLPRDSTWETLVVALLQSTNDKNPLTAVNVTFRLMQDTSLAPTRLTQHCSPHAVVANLAHPSPRDLRVRGVGTAVTSTLKMNVGGRKNIKRRTQRAVIEAEANQRRRKRLPAHHMSRIQTRTVKRPSSPSSRSSSHISGRTTHPFITSDALYRTDSVGVLSPSHTRYQITLEWRVLELISIYEATLRVVLQFLTEIIKKISGEIISLLPPTFY</sequence>
<feature type="region of interest" description="Disordered" evidence="1">
    <location>
        <begin position="168"/>
        <end position="207"/>
    </location>
</feature>
<dbReference type="InParanoid" id="A0A0C3BBE9"/>
<evidence type="ECO:0000313" key="2">
    <source>
        <dbReference type="EMBL" id="KIM74637.1"/>
    </source>
</evidence>
<organism evidence="2 3">
    <name type="scientific">Piloderma croceum (strain F 1598)</name>
    <dbReference type="NCBI Taxonomy" id="765440"/>
    <lineage>
        <taxon>Eukaryota</taxon>
        <taxon>Fungi</taxon>
        <taxon>Dikarya</taxon>
        <taxon>Basidiomycota</taxon>
        <taxon>Agaricomycotina</taxon>
        <taxon>Agaricomycetes</taxon>
        <taxon>Agaricomycetidae</taxon>
        <taxon>Atheliales</taxon>
        <taxon>Atheliaceae</taxon>
        <taxon>Piloderma</taxon>
    </lineage>
</organism>
<evidence type="ECO:0000313" key="3">
    <source>
        <dbReference type="Proteomes" id="UP000054166"/>
    </source>
</evidence>
<dbReference type="AlphaFoldDB" id="A0A0C3BBE9"/>
<dbReference type="EMBL" id="KN833058">
    <property type="protein sequence ID" value="KIM74637.1"/>
    <property type="molecule type" value="Genomic_DNA"/>
</dbReference>